<accession>A0ABD5VDS0</accession>
<dbReference type="AlphaFoldDB" id="A0ABD5VDS0"/>
<dbReference type="RefSeq" id="WP_227132116.1">
    <property type="nucleotide sequence ID" value="NZ_JAZAQL010000001.1"/>
</dbReference>
<comment type="caution">
    <text evidence="1">The sequence shown here is derived from an EMBL/GenBank/DDBJ whole genome shotgun (WGS) entry which is preliminary data.</text>
</comment>
<protein>
    <submittedName>
        <fullName evidence="1">Uncharacterized protein</fullName>
    </submittedName>
</protein>
<dbReference type="InterPro" id="IPR055755">
    <property type="entry name" value="DUF7331"/>
</dbReference>
<evidence type="ECO:0000313" key="2">
    <source>
        <dbReference type="Proteomes" id="UP001596395"/>
    </source>
</evidence>
<dbReference type="EMBL" id="JBHSXN010000001">
    <property type="protein sequence ID" value="MFC6951828.1"/>
    <property type="molecule type" value="Genomic_DNA"/>
</dbReference>
<gene>
    <name evidence="1" type="ORF">ACFQGB_03040</name>
</gene>
<evidence type="ECO:0000313" key="1">
    <source>
        <dbReference type="EMBL" id="MFC6951828.1"/>
    </source>
</evidence>
<dbReference type="Pfam" id="PF24018">
    <property type="entry name" value="DUF7331"/>
    <property type="match status" value="1"/>
</dbReference>
<sequence length="51" mass="5990">MQSQENEDADRYVGRETVEGMVIYDRENLDAWIESDTTRPVEDGLERRDEA</sequence>
<dbReference type="Proteomes" id="UP001596395">
    <property type="component" value="Unassembled WGS sequence"/>
</dbReference>
<organism evidence="1 2">
    <name type="scientific">Halorubellus litoreus</name>
    <dbReference type="NCBI Taxonomy" id="755308"/>
    <lineage>
        <taxon>Archaea</taxon>
        <taxon>Methanobacteriati</taxon>
        <taxon>Methanobacteriota</taxon>
        <taxon>Stenosarchaea group</taxon>
        <taxon>Halobacteria</taxon>
        <taxon>Halobacteriales</taxon>
        <taxon>Halorubellaceae</taxon>
        <taxon>Halorubellus</taxon>
    </lineage>
</organism>
<reference evidence="1 2" key="1">
    <citation type="journal article" date="2019" name="Int. J. Syst. Evol. Microbiol.">
        <title>The Global Catalogue of Microorganisms (GCM) 10K type strain sequencing project: providing services to taxonomists for standard genome sequencing and annotation.</title>
        <authorList>
            <consortium name="The Broad Institute Genomics Platform"/>
            <consortium name="The Broad Institute Genome Sequencing Center for Infectious Disease"/>
            <person name="Wu L."/>
            <person name="Ma J."/>
        </authorList>
    </citation>
    <scope>NUCLEOTIDE SEQUENCE [LARGE SCALE GENOMIC DNA]</scope>
    <source>
        <strain evidence="1 2">GX26</strain>
    </source>
</reference>
<name>A0ABD5VDS0_9EURY</name>
<keyword evidence="2" id="KW-1185">Reference proteome</keyword>
<proteinExistence type="predicted"/>